<dbReference type="EMBL" id="MG780294">
    <property type="protein sequence ID" value="AUV50241.1"/>
    <property type="molecule type" value="Genomic_DNA"/>
</dbReference>
<keyword evidence="6 7" id="KW-0413">Isomerase</keyword>
<evidence type="ECO:0000256" key="2">
    <source>
        <dbReference type="ARBA" id="ARBA00004892"/>
    </source>
</evidence>
<evidence type="ECO:0000256" key="5">
    <source>
        <dbReference type="ARBA" id="ARBA00020555"/>
    </source>
</evidence>
<evidence type="ECO:0000256" key="4">
    <source>
        <dbReference type="ARBA" id="ARBA00012546"/>
    </source>
</evidence>
<dbReference type="PANTHER" id="PTHR30068">
    <property type="entry name" value="URONATE ISOMERASE"/>
    <property type="match status" value="1"/>
</dbReference>
<dbReference type="GO" id="GO:0008880">
    <property type="term" value="F:glucuronate isomerase activity"/>
    <property type="evidence" value="ECO:0007669"/>
    <property type="project" value="UniProtKB-EC"/>
</dbReference>
<organism evidence="7">
    <name type="scientific">Escherichia coli</name>
    <dbReference type="NCBI Taxonomy" id="562"/>
    <lineage>
        <taxon>Bacteria</taxon>
        <taxon>Pseudomonadati</taxon>
        <taxon>Pseudomonadota</taxon>
        <taxon>Gammaproteobacteria</taxon>
        <taxon>Enterobacterales</taxon>
        <taxon>Enterobacteriaceae</taxon>
        <taxon>Escherichia</taxon>
    </lineage>
</organism>
<geneLocation type="plasmid" evidence="7">
    <name>pHN8</name>
</geneLocation>
<protein>
    <recommendedName>
        <fullName evidence="5">Uronate isomerase</fullName>
        <ecNumber evidence="4">5.3.1.12</ecNumber>
    </recommendedName>
</protein>
<dbReference type="SUPFAM" id="SSF51556">
    <property type="entry name" value="Metallo-dependent hydrolases"/>
    <property type="match status" value="1"/>
</dbReference>
<dbReference type="EC" id="5.3.1.12" evidence="4"/>
<evidence type="ECO:0000256" key="1">
    <source>
        <dbReference type="ARBA" id="ARBA00001165"/>
    </source>
</evidence>
<evidence type="ECO:0000256" key="6">
    <source>
        <dbReference type="ARBA" id="ARBA00023235"/>
    </source>
</evidence>
<dbReference type="AlphaFoldDB" id="A0A2R8FGF4"/>
<dbReference type="InterPro" id="IPR032466">
    <property type="entry name" value="Metal_Hydrolase"/>
</dbReference>
<dbReference type="Gene3D" id="3.20.20.140">
    <property type="entry name" value="Metal-dependent hydrolases"/>
    <property type="match status" value="2"/>
</dbReference>
<reference evidence="7" key="1">
    <citation type="journal article" date="2018" name="Emerg. Microbes Infect.">
        <title>Potential transferability of mcr-3 via IS26-mediated homologous recombination in Escherichia coli.</title>
        <authorList>
            <person name="Wang Z."/>
            <person name="Fu Y."/>
            <person name="Du X.D."/>
            <person name="Jiang H."/>
            <person name="Wang Y."/>
        </authorList>
    </citation>
    <scope>NUCLEOTIDE SEQUENCE</scope>
    <source>
        <plasmid evidence="7">pHN8</plasmid>
    </source>
</reference>
<sequence length="240" mass="27835">MAAFMTEDFLLKNEMGRRLYHDWAADMPIYDFHCHLNPKEIALNKQFNNLTQIWLAGDHYKWRAMRSAGVEESLITGSASDYDKFLAWSNTVPKTIGNPLYHWTHLELRRPFGITGILLSPDSAEKVWYECNEKLMTPEFSARGIMQQMNVRMVGTTDDPLDDLEYHKQISQDDSFDIEVAPSWRPDKVFKIELEGFVDYLSQLEQVADVTINSFNDLLTALTRRWIILILMDAGHPIMV</sequence>
<dbReference type="InterPro" id="IPR003766">
    <property type="entry name" value="Uronate_isomerase"/>
</dbReference>
<comment type="pathway">
    <text evidence="2">Carbohydrate metabolism; pentose and glucuronate interconversion.</text>
</comment>
<keyword evidence="7" id="KW-0614">Plasmid</keyword>
<dbReference type="GO" id="GO:0019698">
    <property type="term" value="P:D-galacturonate catabolic process"/>
    <property type="evidence" value="ECO:0007669"/>
    <property type="project" value="TreeGrafter"/>
</dbReference>
<dbReference type="Pfam" id="PF02614">
    <property type="entry name" value="UxaC"/>
    <property type="match status" value="1"/>
</dbReference>
<comment type="catalytic activity">
    <reaction evidence="1">
        <text>D-glucuronate = D-fructuronate</text>
        <dbReference type="Rhea" id="RHEA:13049"/>
        <dbReference type="ChEBI" id="CHEBI:58720"/>
        <dbReference type="ChEBI" id="CHEBI:59863"/>
        <dbReference type="EC" id="5.3.1.12"/>
    </reaction>
</comment>
<accession>A0A2R8FGF4</accession>
<name>A0A2R8FGF4_ECOLX</name>
<comment type="similarity">
    <text evidence="3">Belongs to the metallo-dependent hydrolases superfamily. Uronate isomerase family.</text>
</comment>
<dbReference type="GO" id="GO:0042840">
    <property type="term" value="P:D-glucuronate catabolic process"/>
    <property type="evidence" value="ECO:0007669"/>
    <property type="project" value="TreeGrafter"/>
</dbReference>
<dbReference type="PANTHER" id="PTHR30068:SF4">
    <property type="entry name" value="URONATE ISOMERASE"/>
    <property type="match status" value="1"/>
</dbReference>
<evidence type="ECO:0000313" key="7">
    <source>
        <dbReference type="EMBL" id="AUV50241.1"/>
    </source>
</evidence>
<evidence type="ECO:0000256" key="3">
    <source>
        <dbReference type="ARBA" id="ARBA00008397"/>
    </source>
</evidence>
<proteinExistence type="inferred from homology"/>
<dbReference type="UniPathway" id="UPA00246"/>
<dbReference type="Gene3D" id="1.10.2020.10">
    <property type="entry name" value="uronate isomerase, domain 2, chain A"/>
    <property type="match status" value="1"/>
</dbReference>